<dbReference type="InterPro" id="IPR014710">
    <property type="entry name" value="RmlC-like_jellyroll"/>
</dbReference>
<sequence>MKVLETEIPGVLLVEPELHGDRRGWFMESWQARRYAEAGIPAAFVQDNLALSGHGVLRGLHLQHPHSQGKLVQVLLGEVFDVAVDVRRGSPTFGRWVGALLSAENRRQFWVPPGFAHGYMVTGDHALFAYKCTDDYHPECELVIRWDDPELAIDWPVVGPPLLSARDEAAPLLGEVPPGRLPEFTG</sequence>
<evidence type="ECO:0000256" key="7">
    <source>
        <dbReference type="RuleBase" id="RU364069"/>
    </source>
</evidence>
<evidence type="ECO:0000313" key="8">
    <source>
        <dbReference type="EMBL" id="HHH13509.1"/>
    </source>
</evidence>
<organism evidence="8">
    <name type="scientific">Thiolapillus brandeum</name>
    <dbReference type="NCBI Taxonomy" id="1076588"/>
    <lineage>
        <taxon>Bacteria</taxon>
        <taxon>Pseudomonadati</taxon>
        <taxon>Pseudomonadota</taxon>
        <taxon>Gammaproteobacteria</taxon>
        <taxon>Chromatiales</taxon>
        <taxon>Sedimenticolaceae</taxon>
        <taxon>Thiolapillus</taxon>
    </lineage>
</organism>
<reference evidence="8" key="1">
    <citation type="journal article" date="2020" name="mSystems">
        <title>Genome- and Community-Level Interaction Insights into Carbon Utilization and Element Cycling Functions of Hydrothermarchaeota in Hydrothermal Sediment.</title>
        <authorList>
            <person name="Zhou Z."/>
            <person name="Liu Y."/>
            <person name="Xu W."/>
            <person name="Pan J."/>
            <person name="Luo Z.H."/>
            <person name="Li M."/>
        </authorList>
    </citation>
    <scope>NUCLEOTIDE SEQUENCE [LARGE SCALE GENOMIC DNA]</scope>
    <source>
        <strain evidence="8">HyVt-535</strain>
    </source>
</reference>
<dbReference type="AlphaFoldDB" id="A0A7C5IYV2"/>
<dbReference type="Gene3D" id="2.60.120.10">
    <property type="entry name" value="Jelly Rolls"/>
    <property type="match status" value="1"/>
</dbReference>
<dbReference type="UniPathway" id="UPA00124"/>
<feature type="active site" description="Proton acceptor" evidence="5">
    <location>
        <position position="61"/>
    </location>
</feature>
<dbReference type="EC" id="5.1.3.13" evidence="3 7"/>
<feature type="active site" description="Proton donor" evidence="5">
    <location>
        <position position="130"/>
    </location>
</feature>
<comment type="pathway">
    <text evidence="7">Carbohydrate biosynthesis; dTDP-L-rhamnose biosynthesis.</text>
</comment>
<dbReference type="NCBIfam" id="TIGR01221">
    <property type="entry name" value="rmlC"/>
    <property type="match status" value="1"/>
</dbReference>
<gene>
    <name evidence="8" type="primary">rfbC</name>
    <name evidence="8" type="ORF">ENJ98_04670</name>
</gene>
<dbReference type="CDD" id="cd00438">
    <property type="entry name" value="cupin_RmlC"/>
    <property type="match status" value="1"/>
</dbReference>
<accession>A0A7C5IYV2</accession>
<comment type="subunit">
    <text evidence="7">Homodimer.</text>
</comment>
<evidence type="ECO:0000256" key="6">
    <source>
        <dbReference type="PIRSR" id="PIRSR600888-3"/>
    </source>
</evidence>
<protein>
    <recommendedName>
        <fullName evidence="4 7">dTDP-4-dehydrorhamnose 3,5-epimerase</fullName>
        <ecNumber evidence="3 7">5.1.3.13</ecNumber>
    </recommendedName>
    <alternativeName>
        <fullName evidence="7">Thymidine diphospho-4-keto-rhamnose 3,5-epimerase</fullName>
    </alternativeName>
</protein>
<comment type="caution">
    <text evidence="8">The sequence shown here is derived from an EMBL/GenBank/DDBJ whole genome shotgun (WGS) entry which is preliminary data.</text>
</comment>
<comment type="catalytic activity">
    <reaction evidence="1 7">
        <text>dTDP-4-dehydro-6-deoxy-alpha-D-glucose = dTDP-4-dehydro-beta-L-rhamnose</text>
        <dbReference type="Rhea" id="RHEA:16969"/>
        <dbReference type="ChEBI" id="CHEBI:57649"/>
        <dbReference type="ChEBI" id="CHEBI:62830"/>
        <dbReference type="EC" id="5.1.3.13"/>
    </reaction>
</comment>
<proteinExistence type="inferred from homology"/>
<evidence type="ECO:0000256" key="1">
    <source>
        <dbReference type="ARBA" id="ARBA00001298"/>
    </source>
</evidence>
<dbReference type="Proteomes" id="UP000886100">
    <property type="component" value="Unassembled WGS sequence"/>
</dbReference>
<dbReference type="GO" id="GO:0005829">
    <property type="term" value="C:cytosol"/>
    <property type="evidence" value="ECO:0007669"/>
    <property type="project" value="TreeGrafter"/>
</dbReference>
<dbReference type="PANTHER" id="PTHR21047:SF2">
    <property type="entry name" value="THYMIDINE DIPHOSPHO-4-KETO-RHAMNOSE 3,5-EPIMERASE"/>
    <property type="match status" value="1"/>
</dbReference>
<dbReference type="GO" id="GO:0000271">
    <property type="term" value="P:polysaccharide biosynthetic process"/>
    <property type="evidence" value="ECO:0007669"/>
    <property type="project" value="TreeGrafter"/>
</dbReference>
<keyword evidence="7 8" id="KW-0413">Isomerase</keyword>
<feature type="site" description="Participates in a stacking interaction with the thymidine ring of dTDP-4-oxo-6-deoxyglucose" evidence="6">
    <location>
        <position position="136"/>
    </location>
</feature>
<dbReference type="InterPro" id="IPR000888">
    <property type="entry name" value="RmlC-like"/>
</dbReference>
<evidence type="ECO:0000256" key="4">
    <source>
        <dbReference type="ARBA" id="ARBA00019595"/>
    </source>
</evidence>
<dbReference type="PANTHER" id="PTHR21047">
    <property type="entry name" value="DTDP-6-DEOXY-D-GLUCOSE-3,5 EPIMERASE"/>
    <property type="match status" value="1"/>
</dbReference>
<evidence type="ECO:0000256" key="3">
    <source>
        <dbReference type="ARBA" id="ARBA00012098"/>
    </source>
</evidence>
<dbReference type="InterPro" id="IPR011051">
    <property type="entry name" value="RmlC_Cupin_sf"/>
</dbReference>
<name>A0A7C5IYV2_9GAMM</name>
<dbReference type="GO" id="GO:0008830">
    <property type="term" value="F:dTDP-4-dehydrorhamnose 3,5-epimerase activity"/>
    <property type="evidence" value="ECO:0007669"/>
    <property type="project" value="UniProtKB-UniRule"/>
</dbReference>
<comment type="similarity">
    <text evidence="7">Belongs to the dTDP-4-dehydrorhamnose 3,5-epimerase family.</text>
</comment>
<comment type="function">
    <text evidence="2 7">Catalyzes the epimerization of the C3' and C5'positions of dTDP-6-deoxy-D-xylo-4-hexulose, forming dTDP-6-deoxy-L-lyxo-4-hexulose.</text>
</comment>
<dbReference type="SUPFAM" id="SSF51182">
    <property type="entry name" value="RmlC-like cupins"/>
    <property type="match status" value="1"/>
</dbReference>
<dbReference type="GO" id="GO:0019305">
    <property type="term" value="P:dTDP-rhamnose biosynthetic process"/>
    <property type="evidence" value="ECO:0007669"/>
    <property type="project" value="UniProtKB-UniRule"/>
</dbReference>
<dbReference type="Pfam" id="PF00908">
    <property type="entry name" value="dTDP_sugar_isom"/>
    <property type="match status" value="1"/>
</dbReference>
<evidence type="ECO:0000256" key="5">
    <source>
        <dbReference type="PIRSR" id="PIRSR600888-1"/>
    </source>
</evidence>
<evidence type="ECO:0000256" key="2">
    <source>
        <dbReference type="ARBA" id="ARBA00001997"/>
    </source>
</evidence>
<dbReference type="EMBL" id="DROM01000283">
    <property type="protein sequence ID" value="HHH13509.1"/>
    <property type="molecule type" value="Genomic_DNA"/>
</dbReference>